<evidence type="ECO:0000256" key="1">
    <source>
        <dbReference type="SAM" id="MobiDB-lite"/>
    </source>
</evidence>
<feature type="non-terminal residue" evidence="2">
    <location>
        <position position="82"/>
    </location>
</feature>
<evidence type="ECO:0000313" key="2">
    <source>
        <dbReference type="EMBL" id="CEK47244.1"/>
    </source>
</evidence>
<sequence length="82" mass="9144">ENSNSSDSSSDDDYLPGRKSGCPNRVRIHHCLEEKASKQQRISFSLSAKEDLSESLQHDNTCDIKSDLSSSLTSQEDQGWVK</sequence>
<feature type="region of interest" description="Disordered" evidence="1">
    <location>
        <begin position="54"/>
        <end position="82"/>
    </location>
</feature>
<feature type="compositionally biased region" description="Polar residues" evidence="1">
    <location>
        <begin position="67"/>
        <end position="82"/>
    </location>
</feature>
<gene>
    <name evidence="2" type="primary">ORF866</name>
</gene>
<name>A0A0B6XTN7_9EUPU</name>
<reference evidence="2" key="1">
    <citation type="submission" date="2014-12" db="EMBL/GenBank/DDBJ databases">
        <title>Insight into the proteome of Arion vulgaris.</title>
        <authorList>
            <person name="Aradska J."/>
            <person name="Bulat T."/>
            <person name="Smidak R."/>
            <person name="Sarate P."/>
            <person name="Gangsoo J."/>
            <person name="Sialana F."/>
            <person name="Bilban M."/>
            <person name="Lubec G."/>
        </authorList>
    </citation>
    <scope>NUCLEOTIDE SEQUENCE</scope>
    <source>
        <tissue evidence="2">Skin</tissue>
    </source>
</reference>
<feature type="compositionally biased region" description="Basic and acidic residues" evidence="1">
    <location>
        <begin position="54"/>
        <end position="66"/>
    </location>
</feature>
<feature type="region of interest" description="Disordered" evidence="1">
    <location>
        <begin position="1"/>
        <end position="22"/>
    </location>
</feature>
<dbReference type="AlphaFoldDB" id="A0A0B6XTN7"/>
<accession>A0A0B6XTN7</accession>
<proteinExistence type="predicted"/>
<organism evidence="2">
    <name type="scientific">Arion vulgaris</name>
    <dbReference type="NCBI Taxonomy" id="1028688"/>
    <lineage>
        <taxon>Eukaryota</taxon>
        <taxon>Metazoa</taxon>
        <taxon>Spiralia</taxon>
        <taxon>Lophotrochozoa</taxon>
        <taxon>Mollusca</taxon>
        <taxon>Gastropoda</taxon>
        <taxon>Heterobranchia</taxon>
        <taxon>Euthyneura</taxon>
        <taxon>Panpulmonata</taxon>
        <taxon>Eupulmonata</taxon>
        <taxon>Stylommatophora</taxon>
        <taxon>Helicina</taxon>
        <taxon>Arionoidea</taxon>
        <taxon>Arionidae</taxon>
        <taxon>Arion</taxon>
    </lineage>
</organism>
<dbReference type="EMBL" id="HACG01000379">
    <property type="protein sequence ID" value="CEK47244.1"/>
    <property type="molecule type" value="Transcribed_RNA"/>
</dbReference>
<protein>
    <submittedName>
        <fullName evidence="2">Uncharacterized protein</fullName>
    </submittedName>
</protein>
<feature type="non-terminal residue" evidence="2">
    <location>
        <position position="1"/>
    </location>
</feature>